<dbReference type="EMBL" id="CP043550">
    <property type="protein sequence ID" value="QEO57545.1"/>
    <property type="molecule type" value="Genomic_DNA"/>
</dbReference>
<dbReference type="Proteomes" id="UP000322509">
    <property type="component" value="Chromosome"/>
</dbReference>
<keyword evidence="2" id="KW-1185">Reference proteome</keyword>
<accession>A0ABX5ZGH8</accession>
<evidence type="ECO:0000313" key="1">
    <source>
        <dbReference type="EMBL" id="QEO57545.1"/>
    </source>
</evidence>
<reference evidence="1 2" key="1">
    <citation type="submission" date="2019-09" db="EMBL/GenBank/DDBJ databases">
        <title>Complete genome sequence of Francisella marina E103-15.</title>
        <authorList>
            <person name="Tekedar H.C."/>
            <person name="Griffin M.J."/>
            <person name="Waldbieser G.C."/>
            <person name="Soto E."/>
        </authorList>
    </citation>
    <scope>NUCLEOTIDE SEQUENCE [LARGE SCALE GENOMIC DNA]</scope>
    <source>
        <strain evidence="1 2">E103-15</strain>
    </source>
</reference>
<protein>
    <submittedName>
        <fullName evidence="1">Uncharacterized protein</fullName>
    </submittedName>
</protein>
<gene>
    <name evidence="1" type="ORF">F0R74_06655</name>
</gene>
<organism evidence="1 2">
    <name type="scientific">Francisella marina</name>
    <dbReference type="NCBI Taxonomy" id="2249302"/>
    <lineage>
        <taxon>Bacteria</taxon>
        <taxon>Pseudomonadati</taxon>
        <taxon>Pseudomonadota</taxon>
        <taxon>Gammaproteobacteria</taxon>
        <taxon>Thiotrichales</taxon>
        <taxon>Francisellaceae</taxon>
        <taxon>Francisella</taxon>
    </lineage>
</organism>
<sequence>MQTRSTIVTGTPTNLNQLLLNAGYSAADIASMPAVVFQNKGSSVIYFSEGTTAQSIENSFDLYGKEWGDAIPPYNEVWLRSHTFDTPIVFKAG</sequence>
<evidence type="ECO:0000313" key="2">
    <source>
        <dbReference type="Proteomes" id="UP000322509"/>
    </source>
</evidence>
<dbReference type="RefSeq" id="WP_149368725.1">
    <property type="nucleotide sequence ID" value="NZ_CP043550.1"/>
</dbReference>
<proteinExistence type="predicted"/>
<name>A0ABX5ZGH8_9GAMM</name>